<accession>A0A5B7CNL4</accession>
<dbReference type="AlphaFoldDB" id="A0A5B7CNL4"/>
<dbReference type="EMBL" id="VSRR010000127">
    <property type="protein sequence ID" value="MPC10698.1"/>
    <property type="molecule type" value="Genomic_DNA"/>
</dbReference>
<feature type="region of interest" description="Disordered" evidence="1">
    <location>
        <begin position="111"/>
        <end position="130"/>
    </location>
</feature>
<evidence type="ECO:0000313" key="2">
    <source>
        <dbReference type="EMBL" id="MPC10698.1"/>
    </source>
</evidence>
<proteinExistence type="predicted"/>
<dbReference type="Proteomes" id="UP000324222">
    <property type="component" value="Unassembled WGS sequence"/>
</dbReference>
<reference evidence="2 3" key="1">
    <citation type="submission" date="2019-05" db="EMBL/GenBank/DDBJ databases">
        <title>Another draft genome of Portunus trituberculatus and its Hox gene families provides insights of decapod evolution.</title>
        <authorList>
            <person name="Jeong J.-H."/>
            <person name="Song I."/>
            <person name="Kim S."/>
            <person name="Choi T."/>
            <person name="Kim D."/>
            <person name="Ryu S."/>
            <person name="Kim W."/>
        </authorList>
    </citation>
    <scope>NUCLEOTIDE SEQUENCE [LARGE SCALE GENOMIC DNA]</scope>
    <source>
        <tissue evidence="2">Muscle</tissue>
    </source>
</reference>
<comment type="caution">
    <text evidence="2">The sequence shown here is derived from an EMBL/GenBank/DDBJ whole genome shotgun (WGS) entry which is preliminary data.</text>
</comment>
<gene>
    <name evidence="2" type="ORF">E2C01_003338</name>
</gene>
<name>A0A5B7CNL4_PORTR</name>
<protein>
    <submittedName>
        <fullName evidence="2">Uncharacterized protein</fullName>
    </submittedName>
</protein>
<evidence type="ECO:0000256" key="1">
    <source>
        <dbReference type="SAM" id="MobiDB-lite"/>
    </source>
</evidence>
<sequence>MTWAVRPPPLPLSSLLRGRLRPAGDSHQLTFLVTRLLCGGVVFALRHPPSTDKTRFFVYSPRNRHQHPNYPAGRDGGSAVYWPAGVGEPSLLYGEDCLDISFLQLTGSLDDQTRSESPKRSLVSGEKLTE</sequence>
<evidence type="ECO:0000313" key="3">
    <source>
        <dbReference type="Proteomes" id="UP000324222"/>
    </source>
</evidence>
<keyword evidence="3" id="KW-1185">Reference proteome</keyword>
<organism evidence="2 3">
    <name type="scientific">Portunus trituberculatus</name>
    <name type="common">Swimming crab</name>
    <name type="synonym">Neptunus trituberculatus</name>
    <dbReference type="NCBI Taxonomy" id="210409"/>
    <lineage>
        <taxon>Eukaryota</taxon>
        <taxon>Metazoa</taxon>
        <taxon>Ecdysozoa</taxon>
        <taxon>Arthropoda</taxon>
        <taxon>Crustacea</taxon>
        <taxon>Multicrustacea</taxon>
        <taxon>Malacostraca</taxon>
        <taxon>Eumalacostraca</taxon>
        <taxon>Eucarida</taxon>
        <taxon>Decapoda</taxon>
        <taxon>Pleocyemata</taxon>
        <taxon>Brachyura</taxon>
        <taxon>Eubrachyura</taxon>
        <taxon>Portunoidea</taxon>
        <taxon>Portunidae</taxon>
        <taxon>Portuninae</taxon>
        <taxon>Portunus</taxon>
    </lineage>
</organism>